<keyword evidence="2" id="KW-0812">Transmembrane</keyword>
<feature type="region of interest" description="Disordered" evidence="1">
    <location>
        <begin position="133"/>
        <end position="163"/>
    </location>
</feature>
<accession>A0ABD3VZW9</accession>
<organism evidence="4 5">
    <name type="scientific">Sinanodonta woodiana</name>
    <name type="common">Chinese pond mussel</name>
    <name type="synonym">Anodonta woodiana</name>
    <dbReference type="NCBI Taxonomy" id="1069815"/>
    <lineage>
        <taxon>Eukaryota</taxon>
        <taxon>Metazoa</taxon>
        <taxon>Spiralia</taxon>
        <taxon>Lophotrochozoa</taxon>
        <taxon>Mollusca</taxon>
        <taxon>Bivalvia</taxon>
        <taxon>Autobranchia</taxon>
        <taxon>Heteroconchia</taxon>
        <taxon>Palaeoheterodonta</taxon>
        <taxon>Unionida</taxon>
        <taxon>Unionoidea</taxon>
        <taxon>Unionidae</taxon>
        <taxon>Unioninae</taxon>
        <taxon>Sinanodonta</taxon>
    </lineage>
</organism>
<evidence type="ECO:0000256" key="1">
    <source>
        <dbReference type="SAM" id="MobiDB-lite"/>
    </source>
</evidence>
<keyword evidence="5" id="KW-1185">Reference proteome</keyword>
<reference evidence="4 5" key="1">
    <citation type="submission" date="2024-11" db="EMBL/GenBank/DDBJ databases">
        <title>Chromosome-level genome assembly of the freshwater bivalve Anodonta woodiana.</title>
        <authorList>
            <person name="Chen X."/>
        </authorList>
    </citation>
    <scope>NUCLEOTIDE SEQUENCE [LARGE SCALE GENOMIC DNA]</scope>
    <source>
        <strain evidence="4">MN2024</strain>
        <tissue evidence="4">Gills</tissue>
    </source>
</reference>
<dbReference type="PANTHER" id="PTHR20932:SF13">
    <property type="entry name" value="LD36653P"/>
    <property type="match status" value="1"/>
</dbReference>
<dbReference type="CDD" id="cd00118">
    <property type="entry name" value="LysM"/>
    <property type="match status" value="1"/>
</dbReference>
<feature type="domain" description="LysM" evidence="3">
    <location>
        <begin position="72"/>
        <end position="116"/>
    </location>
</feature>
<evidence type="ECO:0000313" key="4">
    <source>
        <dbReference type="EMBL" id="KAL3867149.1"/>
    </source>
</evidence>
<dbReference type="Gene3D" id="3.10.350.10">
    <property type="entry name" value="LysM domain"/>
    <property type="match status" value="1"/>
</dbReference>
<dbReference type="PROSITE" id="PS51782">
    <property type="entry name" value="LYSM"/>
    <property type="match status" value="1"/>
</dbReference>
<name>A0ABD3VZW9_SINWO</name>
<evidence type="ECO:0000259" key="3">
    <source>
        <dbReference type="PROSITE" id="PS51782"/>
    </source>
</evidence>
<feature type="compositionally biased region" description="Polar residues" evidence="1">
    <location>
        <begin position="133"/>
        <end position="147"/>
    </location>
</feature>
<dbReference type="InterPro" id="IPR045030">
    <property type="entry name" value="LYSM1-4"/>
</dbReference>
<evidence type="ECO:0000256" key="2">
    <source>
        <dbReference type="SAM" id="Phobius"/>
    </source>
</evidence>
<dbReference type="Proteomes" id="UP001634394">
    <property type="component" value="Unassembled WGS sequence"/>
</dbReference>
<dbReference type="PANTHER" id="PTHR20932">
    <property type="entry name" value="LYSM AND PUTATIVE PEPTIDOGLYCAN-BINDING DOMAIN-CONTAINING PROTEIN"/>
    <property type="match status" value="1"/>
</dbReference>
<comment type="caution">
    <text evidence="4">The sequence shown here is derived from an EMBL/GenBank/DDBJ whole genome shotgun (WGS) entry which is preliminary data.</text>
</comment>
<sequence>MTSGYYRPTHQGSLVDPQNNAQVQNVKQAKVYVFGDGQTYEDDVDIYEMSPIHTRKGRENRPLEKFNEPQFIERDLTKADTLQSLSLQYGCPVFELKRANKLIQDQEFYALRRIKVPVKKHSFLTELVVDSKLSPTSSDRGSLQEYSNGAVCKESGSEEEEGGMAFARDSYDSDASNDLSDPEKQRLLIRTLSVSKAVQGQGKEIREFLKNKDNDLAKIQNSKRSDRHSLDEVISVLTNKSNQPLPIKKKIDGADCGIRWWSISLVALLVFVIVAILLVLYYTFFKHS</sequence>
<feature type="transmembrane region" description="Helical" evidence="2">
    <location>
        <begin position="260"/>
        <end position="284"/>
    </location>
</feature>
<dbReference type="InterPro" id="IPR018392">
    <property type="entry name" value="LysM"/>
</dbReference>
<evidence type="ECO:0000313" key="5">
    <source>
        <dbReference type="Proteomes" id="UP001634394"/>
    </source>
</evidence>
<gene>
    <name evidence="4" type="ORF">ACJMK2_044372</name>
</gene>
<protein>
    <recommendedName>
        <fullName evidence="3">LysM domain-containing protein</fullName>
    </recommendedName>
</protein>
<dbReference type="AlphaFoldDB" id="A0ABD3VZW9"/>
<dbReference type="InterPro" id="IPR036779">
    <property type="entry name" value="LysM_dom_sf"/>
</dbReference>
<proteinExistence type="predicted"/>
<keyword evidence="2" id="KW-1133">Transmembrane helix</keyword>
<dbReference type="EMBL" id="JBJQND010000009">
    <property type="protein sequence ID" value="KAL3867149.1"/>
    <property type="molecule type" value="Genomic_DNA"/>
</dbReference>
<keyword evidence="2" id="KW-0472">Membrane</keyword>